<proteinExistence type="predicted"/>
<comment type="caution">
    <text evidence="2">The sequence shown here is derived from an EMBL/GenBank/DDBJ whole genome shotgun (WGS) entry which is preliminary data.</text>
</comment>
<evidence type="ECO:0000256" key="1">
    <source>
        <dbReference type="SAM" id="Coils"/>
    </source>
</evidence>
<dbReference type="Proteomes" id="UP001159405">
    <property type="component" value="Unassembled WGS sequence"/>
</dbReference>
<dbReference type="EMBL" id="CALNXK010000006">
    <property type="protein sequence ID" value="CAH3038714.1"/>
    <property type="molecule type" value="Genomic_DNA"/>
</dbReference>
<keyword evidence="1" id="KW-0175">Coiled coil</keyword>
<protein>
    <submittedName>
        <fullName evidence="2">Uncharacterized protein</fullName>
    </submittedName>
</protein>
<organism evidence="2 3">
    <name type="scientific">Porites lobata</name>
    <dbReference type="NCBI Taxonomy" id="104759"/>
    <lineage>
        <taxon>Eukaryota</taxon>
        <taxon>Metazoa</taxon>
        <taxon>Cnidaria</taxon>
        <taxon>Anthozoa</taxon>
        <taxon>Hexacorallia</taxon>
        <taxon>Scleractinia</taxon>
        <taxon>Fungiina</taxon>
        <taxon>Poritidae</taxon>
        <taxon>Porites</taxon>
    </lineage>
</organism>
<reference evidence="2 3" key="1">
    <citation type="submission" date="2022-05" db="EMBL/GenBank/DDBJ databases">
        <authorList>
            <consortium name="Genoscope - CEA"/>
            <person name="William W."/>
        </authorList>
    </citation>
    <scope>NUCLEOTIDE SEQUENCE [LARGE SCALE GENOMIC DNA]</scope>
</reference>
<gene>
    <name evidence="2" type="ORF">PLOB_00039395</name>
</gene>
<keyword evidence="3" id="KW-1185">Reference proteome</keyword>
<feature type="coiled-coil region" evidence="1">
    <location>
        <begin position="271"/>
        <end position="333"/>
    </location>
</feature>
<evidence type="ECO:0000313" key="3">
    <source>
        <dbReference type="Proteomes" id="UP001159405"/>
    </source>
</evidence>
<name>A0ABN8MY85_9CNID</name>
<sequence>MIVSDEEKRWIVVGIALNKVAAPVLRDAVTKGMDNNYADLDRHCKHSTPPSTLGTLNYGNVRADPAIFRNLKFQNINNNNVVHGLCNYNFNINSAVDLAKLYVPGYLAQFSAFDESLDMTAILRLLGFKMYMPSAVFSLHTQASADDVRENVRNKWGHVDLTEWTDALFNDCFAKLETLLKSLGLTTAVEKKALEQLADWKSKGCQLIVENSVLKDILHLVQDEVRDLIKDYKTMESQLNLQTKQVSKVSNDVSILQEYSENRGKEIKNVLKELQSLKAQLFIRLQEVEEGLADTNDRVEQLEQNQDLLHERCDKADDKVDQIEDELTKLKEGTSKPGNSS</sequence>
<evidence type="ECO:0000313" key="2">
    <source>
        <dbReference type="EMBL" id="CAH3038714.1"/>
    </source>
</evidence>
<accession>A0ABN8MY85</accession>